<name>A0ABT1EHG3_9FIRM</name>
<organism evidence="3 4">
    <name type="scientific">Ohessyouella blattaphilus</name>
    <dbReference type="NCBI Taxonomy" id="2949333"/>
    <lineage>
        <taxon>Bacteria</taxon>
        <taxon>Bacillati</taxon>
        <taxon>Bacillota</taxon>
        <taxon>Clostridia</taxon>
        <taxon>Lachnospirales</taxon>
        <taxon>Lachnospiraceae</taxon>
        <taxon>Ohessyouella</taxon>
    </lineage>
</organism>
<gene>
    <name evidence="3" type="ORF">NK118_07710</name>
</gene>
<feature type="signal peptide" evidence="1">
    <location>
        <begin position="1"/>
        <end position="25"/>
    </location>
</feature>
<dbReference type="RefSeq" id="WP_262069013.1">
    <property type="nucleotide sequence ID" value="NZ_JAMXOC010000009.1"/>
</dbReference>
<dbReference type="Gene3D" id="3.10.620.30">
    <property type="match status" value="1"/>
</dbReference>
<accession>A0ABT1EHG3</accession>
<evidence type="ECO:0000259" key="2">
    <source>
        <dbReference type="Pfam" id="PF01841"/>
    </source>
</evidence>
<keyword evidence="4" id="KW-1185">Reference proteome</keyword>
<evidence type="ECO:0000313" key="3">
    <source>
        <dbReference type="EMBL" id="MCP1110133.1"/>
    </source>
</evidence>
<feature type="domain" description="Transglutaminase-like" evidence="2">
    <location>
        <begin position="557"/>
        <end position="646"/>
    </location>
</feature>
<feature type="chain" id="PRO_5047293311" evidence="1">
    <location>
        <begin position="26"/>
        <end position="679"/>
    </location>
</feature>
<sequence>MKRRVYALLLSCTLLASLLTPVANTKATTIYPEDIEGIAVDASAIQNSYTSEDSICELRLVGKGIPETLKEESWTNDDVKSITELTLFSDMYQLTVLDYEYLEKNFTNLQILRLEECQLELDTYSLFFNQNKWQCTFSDEIEDAQGIIEELAEPEMETRAYEENTSYSFVFKGFTWLYDQYAIKVGTAYETKDTNVSFVFKAYNLSTKQWKTIREANPSNWTEWQPKRGDYWLHVEANLSNGKKVTQTINFSVNRDYPYQLNIDGLTWQHRDTEIAVGAAYTSDDPAGVDFKFEAYNTQTGKWSTIRNFASGNWASWQPKEGVYWLHVTAKSASGATKTRTIPFAVDRDYPNFVNIKGLTWQYVDTAINVGVAVEANTKELEFKVEVYDLSTKKWEVVRDYAKGNWISWQPKRGNYWLHVSARVKGMSSIQTMTRSFSVARDYPYYSNINGMTYIKQGNNFKLGFAYSSNVPDKEKLSFRWIYYNPTVSSWQEISSWSKSNWAEWRDAPRGSYMLAAQIEYQGRITQKVFGFTTYSEGEAKVDSYTDAIIAQTGGDLYAIYNWAVGLRYQTMPVPVNPPSGYTRQQYYFTYAYETRRGNCFCYASVFYWCAKKLGYSVRLIEGRVATRSGSNPHGWVEIDINGTTYIVDPESRASLGLNVYMSTYANAPLIYYPYMPAY</sequence>
<dbReference type="Proteomes" id="UP001523565">
    <property type="component" value="Unassembled WGS sequence"/>
</dbReference>
<evidence type="ECO:0000313" key="4">
    <source>
        <dbReference type="Proteomes" id="UP001523565"/>
    </source>
</evidence>
<comment type="caution">
    <text evidence="3">The sequence shown here is derived from an EMBL/GenBank/DDBJ whole genome shotgun (WGS) entry which is preliminary data.</text>
</comment>
<keyword evidence="1" id="KW-0732">Signal</keyword>
<dbReference type="Pfam" id="PF01841">
    <property type="entry name" value="Transglut_core"/>
    <property type="match status" value="1"/>
</dbReference>
<dbReference type="EMBL" id="JAMZFV010000009">
    <property type="protein sequence ID" value="MCP1110133.1"/>
    <property type="molecule type" value="Genomic_DNA"/>
</dbReference>
<dbReference type="InterPro" id="IPR002931">
    <property type="entry name" value="Transglutaminase-like"/>
</dbReference>
<reference evidence="3 4" key="1">
    <citation type="journal article" date="2022" name="Genome Biol. Evol.">
        <title>Host diet, physiology and behaviors set the stage for Lachnospiraceae cladogenesis.</title>
        <authorList>
            <person name="Vera-Ponce De Leon A."/>
            <person name="Schneider M."/>
            <person name="Jahnes B.C."/>
            <person name="Sadowski V."/>
            <person name="Camuy-Velez L.A."/>
            <person name="Duan J."/>
            <person name="Sabree Z.L."/>
        </authorList>
    </citation>
    <scope>NUCLEOTIDE SEQUENCE [LARGE SCALE GENOMIC DNA]</scope>
    <source>
        <strain evidence="3 4">PAL227</strain>
    </source>
</reference>
<dbReference type="SUPFAM" id="SSF54001">
    <property type="entry name" value="Cysteine proteinases"/>
    <property type="match status" value="1"/>
</dbReference>
<evidence type="ECO:0000256" key="1">
    <source>
        <dbReference type="SAM" id="SignalP"/>
    </source>
</evidence>
<dbReference type="InterPro" id="IPR038765">
    <property type="entry name" value="Papain-like_cys_pep_sf"/>
</dbReference>
<proteinExistence type="predicted"/>
<protein>
    <submittedName>
        <fullName evidence="3">Arylamine N-acetyltransferase</fullName>
    </submittedName>
</protein>